<dbReference type="SUPFAM" id="SSF55120">
    <property type="entry name" value="Pseudouridine synthase"/>
    <property type="match status" value="1"/>
</dbReference>
<dbReference type="Gramene" id="ABO98800">
    <property type="protein sequence ID" value="ABO98800"/>
    <property type="gene ID" value="OSTLU_10480"/>
</dbReference>
<evidence type="ECO:0000313" key="4">
    <source>
        <dbReference type="Proteomes" id="UP000001568"/>
    </source>
</evidence>
<dbReference type="PANTHER" id="PTHR21600">
    <property type="entry name" value="MITOCHONDRIAL RNA PSEUDOURIDINE SYNTHASE"/>
    <property type="match status" value="1"/>
</dbReference>
<dbReference type="OrthoDB" id="418349at2759"/>
<feature type="domain" description="Pseudouridine synthase RsuA/RluA-like" evidence="2">
    <location>
        <begin position="9"/>
        <end position="150"/>
    </location>
</feature>
<dbReference type="InterPro" id="IPR006145">
    <property type="entry name" value="PsdUridine_synth_RsuA/RluA"/>
</dbReference>
<dbReference type="Pfam" id="PF00849">
    <property type="entry name" value="PseudoU_synth_2"/>
    <property type="match status" value="1"/>
</dbReference>
<dbReference type="GO" id="GO:0000455">
    <property type="term" value="P:enzyme-directed rRNA pseudouridine synthesis"/>
    <property type="evidence" value="ECO:0007669"/>
    <property type="project" value="TreeGrafter"/>
</dbReference>
<evidence type="ECO:0000259" key="2">
    <source>
        <dbReference type="Pfam" id="PF00849"/>
    </source>
</evidence>
<dbReference type="InterPro" id="IPR050188">
    <property type="entry name" value="RluA_PseudoU_synthase"/>
</dbReference>
<gene>
    <name evidence="3" type="ORF">OSTLU_10480</name>
</gene>
<comment type="similarity">
    <text evidence="1">Belongs to the pseudouridine synthase RluA family.</text>
</comment>
<accession>A4S4W6</accession>
<protein>
    <recommendedName>
        <fullName evidence="2">Pseudouridine synthase RsuA/RluA-like domain-containing protein</fullName>
    </recommendedName>
</protein>
<dbReference type="PANTHER" id="PTHR21600:SF87">
    <property type="entry name" value="RNA PSEUDOURIDYLATE SYNTHASE DOMAIN-CONTAINING PROTEIN 1"/>
    <property type="match status" value="1"/>
</dbReference>
<dbReference type="RefSeq" id="XP_001420507.1">
    <property type="nucleotide sequence ID" value="XM_001420470.1"/>
</dbReference>
<dbReference type="GeneID" id="5004518"/>
<dbReference type="Gene3D" id="3.30.2350.10">
    <property type="entry name" value="Pseudouridine synthase"/>
    <property type="match status" value="1"/>
</dbReference>
<feature type="non-terminal residue" evidence="3">
    <location>
        <position position="1"/>
    </location>
</feature>
<dbReference type="KEGG" id="olu:OSTLU_10480"/>
<feature type="non-terminal residue" evidence="3">
    <location>
        <position position="178"/>
    </location>
</feature>
<dbReference type="AlphaFoldDB" id="A4S4W6"/>
<dbReference type="InterPro" id="IPR020103">
    <property type="entry name" value="PsdUridine_synth_cat_dom_sf"/>
</dbReference>
<name>A4S4W6_OSTLU</name>
<proteinExistence type="inferred from homology"/>
<dbReference type="EMBL" id="CP000591">
    <property type="protein sequence ID" value="ABO98800.1"/>
    <property type="molecule type" value="Genomic_DNA"/>
</dbReference>
<reference evidence="3 4" key="1">
    <citation type="journal article" date="2007" name="Proc. Natl. Acad. Sci. U.S.A.">
        <title>The tiny eukaryote Ostreococcus provides genomic insights into the paradox of plankton speciation.</title>
        <authorList>
            <person name="Palenik B."/>
            <person name="Grimwood J."/>
            <person name="Aerts A."/>
            <person name="Rouze P."/>
            <person name="Salamov A."/>
            <person name="Putnam N."/>
            <person name="Dupont C."/>
            <person name="Jorgensen R."/>
            <person name="Derelle E."/>
            <person name="Rombauts S."/>
            <person name="Zhou K."/>
            <person name="Otillar R."/>
            <person name="Merchant S.S."/>
            <person name="Podell S."/>
            <person name="Gaasterland T."/>
            <person name="Napoli C."/>
            <person name="Gendler K."/>
            <person name="Manuell A."/>
            <person name="Tai V."/>
            <person name="Vallon O."/>
            <person name="Piganeau G."/>
            <person name="Jancek S."/>
            <person name="Heijde M."/>
            <person name="Jabbari K."/>
            <person name="Bowler C."/>
            <person name="Lohr M."/>
            <person name="Robbens S."/>
            <person name="Werner G."/>
            <person name="Dubchak I."/>
            <person name="Pazour G.J."/>
            <person name="Ren Q."/>
            <person name="Paulsen I."/>
            <person name="Delwiche C."/>
            <person name="Schmutz J."/>
            <person name="Rokhsar D."/>
            <person name="Van de Peer Y."/>
            <person name="Moreau H."/>
            <person name="Grigoriev I.V."/>
        </authorList>
    </citation>
    <scope>NUCLEOTIDE SEQUENCE [LARGE SCALE GENOMIC DNA]</scope>
    <source>
        <strain evidence="3 4">CCE9901</strain>
    </source>
</reference>
<dbReference type="STRING" id="436017.A4S4W6"/>
<evidence type="ECO:0000313" key="3">
    <source>
        <dbReference type="EMBL" id="ABO98800.1"/>
    </source>
</evidence>
<evidence type="ECO:0000256" key="1">
    <source>
        <dbReference type="ARBA" id="ARBA00010876"/>
    </source>
</evidence>
<dbReference type="eggNOG" id="KOG1919">
    <property type="taxonomic scope" value="Eukaryota"/>
</dbReference>
<sequence length="178" mass="19487">RVLYENDAVVIVNKPPGVSFHSEFEPGALARLRASRDAREERLRAVHRLDKGTSGTLVFAKTADAAKKLSDGFATRAIVKYYVGISGKKPKKKMGTVTGDMARARRKAYKLTNTKDNPAVTKFVSFGAKGRRMFIFRPLTGKTHQLRVCAKSLGAPLLGDDVYSGAVAERCYLHACAI</sequence>
<dbReference type="GO" id="GO:0009982">
    <property type="term" value="F:pseudouridine synthase activity"/>
    <property type="evidence" value="ECO:0007669"/>
    <property type="project" value="InterPro"/>
</dbReference>
<dbReference type="CDD" id="cd02869">
    <property type="entry name" value="PseudoU_synth_RluA_like"/>
    <property type="match status" value="1"/>
</dbReference>
<dbReference type="Proteomes" id="UP000001568">
    <property type="component" value="Chromosome 11"/>
</dbReference>
<dbReference type="GO" id="GO:0003723">
    <property type="term" value="F:RNA binding"/>
    <property type="evidence" value="ECO:0007669"/>
    <property type="project" value="InterPro"/>
</dbReference>
<keyword evidence="4" id="KW-1185">Reference proteome</keyword>
<organism evidence="3 4">
    <name type="scientific">Ostreococcus lucimarinus (strain CCE9901)</name>
    <dbReference type="NCBI Taxonomy" id="436017"/>
    <lineage>
        <taxon>Eukaryota</taxon>
        <taxon>Viridiplantae</taxon>
        <taxon>Chlorophyta</taxon>
        <taxon>Mamiellophyceae</taxon>
        <taxon>Mamiellales</taxon>
        <taxon>Bathycoccaceae</taxon>
        <taxon>Ostreococcus</taxon>
    </lineage>
</organism>
<dbReference type="HOGENOM" id="CLU_016902_6_0_1"/>